<name>A0A2V2MSD0_9EURY</name>
<dbReference type="Proteomes" id="UP000245657">
    <property type="component" value="Unassembled WGS sequence"/>
</dbReference>
<reference evidence="2 3" key="1">
    <citation type="submission" date="2018-05" db="EMBL/GenBank/DDBJ databases">
        <title>Draft genome of Methanospirillum lacunae Ki8-1.</title>
        <authorList>
            <person name="Dueholm M.S."/>
            <person name="Nielsen P.H."/>
            <person name="Bakmann L.F."/>
            <person name="Otzen D.E."/>
        </authorList>
    </citation>
    <scope>NUCLEOTIDE SEQUENCE [LARGE SCALE GENOMIC DNA]</scope>
    <source>
        <strain evidence="2 3">Ki8-1</strain>
    </source>
</reference>
<sequence>MTDRTSGIFTEYMIQNHVQTTHARRSLFFLIVAVFVGLILVTGCTTPAGQSKTAGFSSPVEKVEVYHFHPTNGCRSCTTVGDYAEETVKEYFPNELRNGKLIFDHINFQDEKNADLVQQYGVTGSSLMIGVYNKTSFTRENNRKVWYMTGNKTQYMNYLKGVIDQRLAGDLS</sequence>
<proteinExistence type="predicted"/>
<gene>
    <name evidence="2" type="ORF">DK846_13275</name>
</gene>
<evidence type="ECO:0000256" key="1">
    <source>
        <dbReference type="SAM" id="Phobius"/>
    </source>
</evidence>
<organism evidence="2 3">
    <name type="scientific">Methanospirillum lacunae</name>
    <dbReference type="NCBI Taxonomy" id="668570"/>
    <lineage>
        <taxon>Archaea</taxon>
        <taxon>Methanobacteriati</taxon>
        <taxon>Methanobacteriota</taxon>
        <taxon>Stenosarchaea group</taxon>
        <taxon>Methanomicrobia</taxon>
        <taxon>Methanomicrobiales</taxon>
        <taxon>Methanospirillaceae</taxon>
        <taxon>Methanospirillum</taxon>
    </lineage>
</organism>
<dbReference type="GeneID" id="97547310"/>
<keyword evidence="1" id="KW-1133">Transmembrane helix</keyword>
<dbReference type="EMBL" id="QGMY01000009">
    <property type="protein sequence ID" value="PWR70952.1"/>
    <property type="molecule type" value="Genomic_DNA"/>
</dbReference>
<keyword evidence="3" id="KW-1185">Reference proteome</keyword>
<dbReference type="NCBIfam" id="NF040494">
    <property type="entry name" value="nitrored_ArsF"/>
    <property type="match status" value="1"/>
</dbReference>
<dbReference type="RefSeq" id="WP_109969446.1">
    <property type="nucleotide sequence ID" value="NZ_CP176093.1"/>
</dbReference>
<evidence type="ECO:0000313" key="3">
    <source>
        <dbReference type="Proteomes" id="UP000245657"/>
    </source>
</evidence>
<protein>
    <submittedName>
        <fullName evidence="2">Uncharacterized protein</fullName>
    </submittedName>
</protein>
<accession>A0A2V2MSD0</accession>
<keyword evidence="1" id="KW-0812">Transmembrane</keyword>
<dbReference type="AlphaFoldDB" id="A0A2V2MSD0"/>
<keyword evidence="1" id="KW-0472">Membrane</keyword>
<comment type="caution">
    <text evidence="2">The sequence shown here is derived from an EMBL/GenBank/DDBJ whole genome shotgun (WGS) entry which is preliminary data.</text>
</comment>
<feature type="transmembrane region" description="Helical" evidence="1">
    <location>
        <begin position="27"/>
        <end position="49"/>
    </location>
</feature>
<evidence type="ECO:0000313" key="2">
    <source>
        <dbReference type="EMBL" id="PWR70952.1"/>
    </source>
</evidence>
<dbReference type="InterPro" id="IPR047698">
    <property type="entry name" value="ArsF-like"/>
</dbReference>